<evidence type="ECO:0000256" key="2">
    <source>
        <dbReference type="SAM" id="SignalP"/>
    </source>
</evidence>
<dbReference type="EMBL" id="SMLL01000002">
    <property type="protein sequence ID" value="TFZ03473.1"/>
    <property type="molecule type" value="Genomic_DNA"/>
</dbReference>
<dbReference type="OrthoDB" id="8188218at2"/>
<evidence type="ECO:0000256" key="1">
    <source>
        <dbReference type="SAM" id="MobiDB-lite"/>
    </source>
</evidence>
<name>A0A4Z0BW68_9BURK</name>
<dbReference type="PANTHER" id="PTHR42941:SF1">
    <property type="entry name" value="SLL1037 PROTEIN"/>
    <property type="match status" value="1"/>
</dbReference>
<sequence>MPSRSKIALAAAALMLASTLAGAQAAKPAAVGPDAHHVLRIATGAQGKGFSRVFADLQAVCGQQVALSEVPTEGGLQNLTVLVANRADLGFVQVDTLAEMKGSDDSIKRLQTVVPMHANLLHVVARKDGYPRWGIVPLVGPLNHRWFNQGIDSYSDLDGLAVAVVGSARKLGRTLNQEHGLDIRFVDVETDEAAIAMVRNGDVAAMLTTSGWPSGPLQRLKRTDGLKLVRYDLPIQQPYQKLRKNYDNLDAWNVDFLAAENALVARPFTADGPKGRAVQALQSCIFEKLTQLQEGAFEPAWRDVRQPADGDVHWTRPPGAARTAANSDATAPRMRP</sequence>
<keyword evidence="2" id="KW-0732">Signal</keyword>
<gene>
    <name evidence="3" type="ORF">EZ242_06260</name>
</gene>
<feature type="compositionally biased region" description="Low complexity" evidence="1">
    <location>
        <begin position="320"/>
        <end position="336"/>
    </location>
</feature>
<keyword evidence="4" id="KW-1185">Reference proteome</keyword>
<dbReference type="Proteomes" id="UP000297564">
    <property type="component" value="Unassembled WGS sequence"/>
</dbReference>
<evidence type="ECO:0000313" key="4">
    <source>
        <dbReference type="Proteomes" id="UP000297564"/>
    </source>
</evidence>
<protein>
    <recommendedName>
        <fullName evidence="5">TAXI family TRAP transporter solute-binding subunit</fullName>
    </recommendedName>
</protein>
<dbReference type="InterPro" id="IPR011852">
    <property type="entry name" value="TRAP_TAXI"/>
</dbReference>
<evidence type="ECO:0000313" key="3">
    <source>
        <dbReference type="EMBL" id="TFZ03473.1"/>
    </source>
</evidence>
<dbReference type="PANTHER" id="PTHR42941">
    <property type="entry name" value="SLL1037 PROTEIN"/>
    <property type="match status" value="1"/>
</dbReference>
<dbReference type="SUPFAM" id="SSF53850">
    <property type="entry name" value="Periplasmic binding protein-like II"/>
    <property type="match status" value="1"/>
</dbReference>
<organism evidence="3 4">
    <name type="scientific">Ramlibacter rhizophilus</name>
    <dbReference type="NCBI Taxonomy" id="1781167"/>
    <lineage>
        <taxon>Bacteria</taxon>
        <taxon>Pseudomonadati</taxon>
        <taxon>Pseudomonadota</taxon>
        <taxon>Betaproteobacteria</taxon>
        <taxon>Burkholderiales</taxon>
        <taxon>Comamonadaceae</taxon>
        <taxon>Ramlibacter</taxon>
    </lineage>
</organism>
<dbReference type="Gene3D" id="3.40.190.10">
    <property type="entry name" value="Periplasmic binding protein-like II"/>
    <property type="match status" value="2"/>
</dbReference>
<feature type="region of interest" description="Disordered" evidence="1">
    <location>
        <begin position="308"/>
        <end position="336"/>
    </location>
</feature>
<accession>A0A4Z0BW68</accession>
<proteinExistence type="predicted"/>
<dbReference type="AlphaFoldDB" id="A0A4Z0BW68"/>
<reference evidence="3 4" key="1">
    <citation type="submission" date="2019-03" db="EMBL/GenBank/DDBJ databases">
        <title>Ramlibacter rhizophilus CCTCC AB2015357, whole genome shotgun sequence.</title>
        <authorList>
            <person name="Zhang X."/>
            <person name="Feng G."/>
            <person name="Zhu H."/>
        </authorList>
    </citation>
    <scope>NUCLEOTIDE SEQUENCE [LARGE SCALE GENOMIC DNA]</scope>
    <source>
        <strain evidence="3 4">CCTCC AB2015357</strain>
    </source>
</reference>
<evidence type="ECO:0008006" key="5">
    <source>
        <dbReference type="Google" id="ProtNLM"/>
    </source>
</evidence>
<comment type="caution">
    <text evidence="3">The sequence shown here is derived from an EMBL/GenBank/DDBJ whole genome shotgun (WGS) entry which is preliminary data.</text>
</comment>
<feature type="chain" id="PRO_5021265006" description="TAXI family TRAP transporter solute-binding subunit" evidence="2">
    <location>
        <begin position="24"/>
        <end position="336"/>
    </location>
</feature>
<feature type="signal peptide" evidence="2">
    <location>
        <begin position="1"/>
        <end position="23"/>
    </location>
</feature>
<dbReference type="RefSeq" id="WP_135284272.1">
    <property type="nucleotide sequence ID" value="NZ_SMLL01000002.1"/>
</dbReference>